<comment type="caution">
    <text evidence="1">The sequence shown here is derived from an EMBL/GenBank/DDBJ whole genome shotgun (WGS) entry which is preliminary data.</text>
</comment>
<proteinExistence type="predicted"/>
<dbReference type="EMBL" id="BARV01045129">
    <property type="protein sequence ID" value="GAI66133.1"/>
    <property type="molecule type" value="Genomic_DNA"/>
</dbReference>
<evidence type="ECO:0000313" key="1">
    <source>
        <dbReference type="EMBL" id="GAI66133.1"/>
    </source>
</evidence>
<feature type="non-terminal residue" evidence="1">
    <location>
        <position position="1"/>
    </location>
</feature>
<sequence>AKDKKVILVTKGYGYRVWYWLNNELHVIACGLDGKYAWRIVESYHEPYLHYHPSYLPWLEYIKE</sequence>
<reference evidence="1" key="1">
    <citation type="journal article" date="2014" name="Front. Microbiol.">
        <title>High frequency of phylogenetically diverse reductive dehalogenase-homologous genes in deep subseafloor sedimentary metagenomes.</title>
        <authorList>
            <person name="Kawai M."/>
            <person name="Futagami T."/>
            <person name="Toyoda A."/>
            <person name="Takaki Y."/>
            <person name="Nishi S."/>
            <person name="Hori S."/>
            <person name="Arai W."/>
            <person name="Tsubouchi T."/>
            <person name="Morono Y."/>
            <person name="Uchiyama I."/>
            <person name="Ito T."/>
            <person name="Fujiyama A."/>
            <person name="Inagaki F."/>
            <person name="Takami H."/>
        </authorList>
    </citation>
    <scope>NUCLEOTIDE SEQUENCE</scope>
    <source>
        <strain evidence="1">Expedition CK06-06</strain>
    </source>
</reference>
<dbReference type="AlphaFoldDB" id="X1QD41"/>
<accession>X1QD41</accession>
<protein>
    <submittedName>
        <fullName evidence="1">Uncharacterized protein</fullName>
    </submittedName>
</protein>
<gene>
    <name evidence="1" type="ORF">S06H3_66324</name>
</gene>
<name>X1QD41_9ZZZZ</name>
<feature type="non-terminal residue" evidence="1">
    <location>
        <position position="64"/>
    </location>
</feature>
<organism evidence="1">
    <name type="scientific">marine sediment metagenome</name>
    <dbReference type="NCBI Taxonomy" id="412755"/>
    <lineage>
        <taxon>unclassified sequences</taxon>
        <taxon>metagenomes</taxon>
        <taxon>ecological metagenomes</taxon>
    </lineage>
</organism>